<dbReference type="RefSeq" id="WP_134213905.1">
    <property type="nucleotide sequence ID" value="NZ_QFFZ01000020.1"/>
</dbReference>
<gene>
    <name evidence="9" type="primary">xerC_5</name>
    <name evidence="9" type="ORF">Pmgp_02066</name>
</gene>
<feature type="domain" description="Tyr recombinase" evidence="7">
    <location>
        <begin position="228"/>
        <end position="411"/>
    </location>
</feature>
<evidence type="ECO:0000256" key="3">
    <source>
        <dbReference type="ARBA" id="ARBA00022908"/>
    </source>
</evidence>
<dbReference type="PANTHER" id="PTHR30349">
    <property type="entry name" value="PHAGE INTEGRASE-RELATED"/>
    <property type="match status" value="1"/>
</dbReference>
<dbReference type="Pfam" id="PF00589">
    <property type="entry name" value="Phage_integrase"/>
    <property type="match status" value="1"/>
</dbReference>
<dbReference type="PANTHER" id="PTHR30349:SF81">
    <property type="entry name" value="TYROSINE RECOMBINASE XERC"/>
    <property type="match status" value="1"/>
</dbReference>
<protein>
    <submittedName>
        <fullName evidence="9">Tyrosine recombinase XerC</fullName>
    </submittedName>
</protein>
<dbReference type="InterPro" id="IPR011010">
    <property type="entry name" value="DNA_brk_join_enz"/>
</dbReference>
<dbReference type="AlphaFoldDB" id="A0A4Y7RQB0"/>
<dbReference type="OrthoDB" id="283809at2"/>
<evidence type="ECO:0000256" key="5">
    <source>
        <dbReference type="ARBA" id="ARBA00023172"/>
    </source>
</evidence>
<evidence type="ECO:0000313" key="9">
    <source>
        <dbReference type="EMBL" id="TEB10899.1"/>
    </source>
</evidence>
<keyword evidence="4 6" id="KW-0238">DNA-binding</keyword>
<evidence type="ECO:0000259" key="8">
    <source>
        <dbReference type="PROSITE" id="PS51900"/>
    </source>
</evidence>
<dbReference type="Pfam" id="PF02899">
    <property type="entry name" value="Phage_int_SAM_1"/>
    <property type="match status" value="1"/>
</dbReference>
<dbReference type="InterPro" id="IPR004107">
    <property type="entry name" value="Integrase_SAM-like_N"/>
</dbReference>
<comment type="function">
    <text evidence="1">Site-specific tyrosine recombinase, which acts by catalyzing the cutting and rejoining of the recombining DNA molecules.</text>
</comment>
<dbReference type="GO" id="GO:0006310">
    <property type="term" value="P:DNA recombination"/>
    <property type="evidence" value="ECO:0007669"/>
    <property type="project" value="UniProtKB-KW"/>
</dbReference>
<dbReference type="Proteomes" id="UP000297597">
    <property type="component" value="Unassembled WGS sequence"/>
</dbReference>
<dbReference type="PROSITE" id="PS51898">
    <property type="entry name" value="TYR_RECOMBINASE"/>
    <property type="match status" value="1"/>
</dbReference>
<accession>A0A4Y7RQB0</accession>
<dbReference type="GO" id="GO:0003677">
    <property type="term" value="F:DNA binding"/>
    <property type="evidence" value="ECO:0007669"/>
    <property type="project" value="UniProtKB-UniRule"/>
</dbReference>
<feature type="domain" description="Core-binding (CB)" evidence="8">
    <location>
        <begin position="120"/>
        <end position="205"/>
    </location>
</feature>
<keyword evidence="10" id="KW-1185">Reference proteome</keyword>
<sequence length="418" mass="48331">MLERYYVYPETWDRIRSSWIGGHIESYVEWLTENKYSFRTVLKRVPILMEFGEFARQHGAKKLEDLPGYIEKFSRYWLKKHGQGCKTDKAREGVRLEGQRPVKQMLRLVIPDFEKSSGDEPLQSMAPGYFEYLRNERGLSEKTIILYRHYLRSFEAYLQEISLNELTSLSPVILSGFVKYKSKGLCKASLGLRCTALRVFLRYLYRERIITKDLCHAIDSPRIYRLSSIPRSITWDEVNRMLEAVDCRTAIGKRDYAILLLMVTYGIRAREVAALTLDDIDWRKERLLVPERKANHSTAYPLSPIVGQAILDYLQHGRPKTSDRHIFFRTRPPYIPMAFNGVSTRVVRYLRKAGVHVDRVGSHTLRHTCVQRLVDASFSLKSIGDYVGHGNPKSTEIYAKVAVDALREIGSGLGEDVL</sequence>
<dbReference type="InterPro" id="IPR002104">
    <property type="entry name" value="Integrase_catalytic"/>
</dbReference>
<dbReference type="InterPro" id="IPR044068">
    <property type="entry name" value="CB"/>
</dbReference>
<evidence type="ECO:0000256" key="1">
    <source>
        <dbReference type="ARBA" id="ARBA00003283"/>
    </source>
</evidence>
<dbReference type="PROSITE" id="PS51900">
    <property type="entry name" value="CB"/>
    <property type="match status" value="1"/>
</dbReference>
<comment type="caution">
    <text evidence="9">The sequence shown here is derived from an EMBL/GenBank/DDBJ whole genome shotgun (WGS) entry which is preliminary data.</text>
</comment>
<evidence type="ECO:0000256" key="2">
    <source>
        <dbReference type="ARBA" id="ARBA00008857"/>
    </source>
</evidence>
<dbReference type="GO" id="GO:0015074">
    <property type="term" value="P:DNA integration"/>
    <property type="evidence" value="ECO:0007669"/>
    <property type="project" value="UniProtKB-KW"/>
</dbReference>
<name>A0A4Y7RQB0_9FIRM</name>
<dbReference type="EMBL" id="QFFZ01000020">
    <property type="protein sequence ID" value="TEB10899.1"/>
    <property type="molecule type" value="Genomic_DNA"/>
</dbReference>
<reference evidence="9 10" key="1">
    <citation type="journal article" date="2018" name="Environ. Microbiol.">
        <title>Novel energy conservation strategies and behaviour of Pelotomaculum schinkii driving syntrophic propionate catabolism.</title>
        <authorList>
            <person name="Hidalgo-Ahumada C.A.P."/>
            <person name="Nobu M.K."/>
            <person name="Narihiro T."/>
            <person name="Tamaki H."/>
            <person name="Liu W.T."/>
            <person name="Kamagata Y."/>
            <person name="Stams A.J.M."/>
            <person name="Imachi H."/>
            <person name="Sousa D.Z."/>
        </authorList>
    </citation>
    <scope>NUCLEOTIDE SEQUENCE [LARGE SCALE GENOMIC DNA]</scope>
    <source>
        <strain evidence="9 10">MGP</strain>
    </source>
</reference>
<evidence type="ECO:0000313" key="10">
    <source>
        <dbReference type="Proteomes" id="UP000297597"/>
    </source>
</evidence>
<evidence type="ECO:0000256" key="6">
    <source>
        <dbReference type="PROSITE-ProRule" id="PRU01248"/>
    </source>
</evidence>
<dbReference type="Gene3D" id="1.10.150.130">
    <property type="match status" value="1"/>
</dbReference>
<evidence type="ECO:0000259" key="7">
    <source>
        <dbReference type="PROSITE" id="PS51898"/>
    </source>
</evidence>
<keyword evidence="5" id="KW-0233">DNA recombination</keyword>
<comment type="similarity">
    <text evidence="2">Belongs to the 'phage' integrase family.</text>
</comment>
<dbReference type="InterPro" id="IPR050090">
    <property type="entry name" value="Tyrosine_recombinase_XerCD"/>
</dbReference>
<dbReference type="InterPro" id="IPR013762">
    <property type="entry name" value="Integrase-like_cat_sf"/>
</dbReference>
<dbReference type="Gene3D" id="1.10.443.10">
    <property type="entry name" value="Intergrase catalytic core"/>
    <property type="match status" value="1"/>
</dbReference>
<keyword evidence="3" id="KW-0229">DNA integration</keyword>
<proteinExistence type="inferred from homology"/>
<evidence type="ECO:0000256" key="4">
    <source>
        <dbReference type="ARBA" id="ARBA00023125"/>
    </source>
</evidence>
<dbReference type="SUPFAM" id="SSF56349">
    <property type="entry name" value="DNA breaking-rejoining enzymes"/>
    <property type="match status" value="1"/>
</dbReference>
<dbReference type="CDD" id="cd01188">
    <property type="entry name" value="INT_RitA_C_like"/>
    <property type="match status" value="1"/>
</dbReference>
<dbReference type="InterPro" id="IPR010998">
    <property type="entry name" value="Integrase_recombinase_N"/>
</dbReference>
<organism evidence="9 10">
    <name type="scientific">Pelotomaculum propionicicum</name>
    <dbReference type="NCBI Taxonomy" id="258475"/>
    <lineage>
        <taxon>Bacteria</taxon>
        <taxon>Bacillati</taxon>
        <taxon>Bacillota</taxon>
        <taxon>Clostridia</taxon>
        <taxon>Eubacteriales</taxon>
        <taxon>Desulfotomaculaceae</taxon>
        <taxon>Pelotomaculum</taxon>
    </lineage>
</organism>